<reference evidence="3" key="1">
    <citation type="journal article" date="2019" name="Int. J. Syst. Evol. Microbiol.">
        <title>The Global Catalogue of Microorganisms (GCM) 10K type strain sequencing project: providing services to taxonomists for standard genome sequencing and annotation.</title>
        <authorList>
            <consortium name="The Broad Institute Genomics Platform"/>
            <consortium name="The Broad Institute Genome Sequencing Center for Infectious Disease"/>
            <person name="Wu L."/>
            <person name="Ma J."/>
        </authorList>
    </citation>
    <scope>NUCLEOTIDE SEQUENCE [LARGE SCALE GENOMIC DNA]</scope>
    <source>
        <strain evidence="3">KCTC 62784</strain>
    </source>
</reference>
<proteinExistence type="predicted"/>
<dbReference type="RefSeq" id="WP_123016384.1">
    <property type="nucleotide sequence ID" value="NZ_AP024911.1"/>
</dbReference>
<name>A0ABV7C9E1_9VIBR</name>
<keyword evidence="2" id="KW-0378">Hydrolase</keyword>
<dbReference type="InterPro" id="IPR029058">
    <property type="entry name" value="AB_hydrolase_fold"/>
</dbReference>
<dbReference type="InterPro" id="IPR000073">
    <property type="entry name" value="AB_hydrolase_1"/>
</dbReference>
<dbReference type="Pfam" id="PF00561">
    <property type="entry name" value="Abhydrolase_1"/>
    <property type="match status" value="1"/>
</dbReference>
<comment type="caution">
    <text evidence="2">The sequence shown here is derived from an EMBL/GenBank/DDBJ whole genome shotgun (WGS) entry which is preliminary data.</text>
</comment>
<sequence>MRETQYRLSNVTLNALEVGEPSSLPSVIFLHGWLDNAASFSTVLAACAERAPSRHFCALDLAGHGYSTHKGMGYFYPFHDYVDDIYQLITTFFTQKCLLVGHSLGALIAACYSSTFPEHVTGLVQIEGIAPLAESPERAVPRLRDSIISREQVRSHVERGYASVDAAVRHRAQVSHVAAPLIQPLVERGLTPRDGRWFWQHDRQLQTQSAFRMPPEQASTFIQGIRCPHGLILGSDGYADLRQSATVLLSKHCTILTIVGGHHCHLEQPEYVAQTILEYIN</sequence>
<gene>
    <name evidence="2" type="ORF">ACFODT_06185</name>
</gene>
<evidence type="ECO:0000313" key="2">
    <source>
        <dbReference type="EMBL" id="MFC3023406.1"/>
    </source>
</evidence>
<dbReference type="SUPFAM" id="SSF53474">
    <property type="entry name" value="alpha/beta-Hydrolases"/>
    <property type="match status" value="1"/>
</dbReference>
<dbReference type="PANTHER" id="PTHR43798:SF33">
    <property type="entry name" value="HYDROLASE, PUTATIVE (AFU_ORTHOLOGUE AFUA_2G14860)-RELATED"/>
    <property type="match status" value="1"/>
</dbReference>
<dbReference type="EMBL" id="JBHRSE010000039">
    <property type="protein sequence ID" value="MFC3023406.1"/>
    <property type="molecule type" value="Genomic_DNA"/>
</dbReference>
<dbReference type="InterPro" id="IPR050266">
    <property type="entry name" value="AB_hydrolase_sf"/>
</dbReference>
<keyword evidence="3" id="KW-1185">Reference proteome</keyword>
<dbReference type="Proteomes" id="UP001595384">
    <property type="component" value="Unassembled WGS sequence"/>
</dbReference>
<evidence type="ECO:0000313" key="3">
    <source>
        <dbReference type="Proteomes" id="UP001595384"/>
    </source>
</evidence>
<organism evidence="2 3">
    <name type="scientific">Vibrio zhugei</name>
    <dbReference type="NCBI Taxonomy" id="2479546"/>
    <lineage>
        <taxon>Bacteria</taxon>
        <taxon>Pseudomonadati</taxon>
        <taxon>Pseudomonadota</taxon>
        <taxon>Gammaproteobacteria</taxon>
        <taxon>Vibrionales</taxon>
        <taxon>Vibrionaceae</taxon>
        <taxon>Vibrio</taxon>
    </lineage>
</organism>
<accession>A0ABV7C9E1</accession>
<evidence type="ECO:0000259" key="1">
    <source>
        <dbReference type="Pfam" id="PF00561"/>
    </source>
</evidence>
<protein>
    <submittedName>
        <fullName evidence="2">Alpha/beta fold hydrolase</fullName>
    </submittedName>
</protein>
<dbReference type="GO" id="GO:0016787">
    <property type="term" value="F:hydrolase activity"/>
    <property type="evidence" value="ECO:0007669"/>
    <property type="project" value="UniProtKB-KW"/>
</dbReference>
<dbReference type="Gene3D" id="3.40.50.1820">
    <property type="entry name" value="alpha/beta hydrolase"/>
    <property type="match status" value="1"/>
</dbReference>
<feature type="domain" description="AB hydrolase-1" evidence="1">
    <location>
        <begin position="25"/>
        <end position="136"/>
    </location>
</feature>
<dbReference type="PANTHER" id="PTHR43798">
    <property type="entry name" value="MONOACYLGLYCEROL LIPASE"/>
    <property type="match status" value="1"/>
</dbReference>